<reference evidence="3" key="1">
    <citation type="journal article" date="2019" name="Int. J. Syst. Evol. Microbiol.">
        <title>The Global Catalogue of Microorganisms (GCM) 10K type strain sequencing project: providing services to taxonomists for standard genome sequencing and annotation.</title>
        <authorList>
            <consortium name="The Broad Institute Genomics Platform"/>
            <consortium name="The Broad Institute Genome Sequencing Center for Infectious Disease"/>
            <person name="Wu L."/>
            <person name="Ma J."/>
        </authorList>
    </citation>
    <scope>NUCLEOTIDE SEQUENCE [LARGE SCALE GENOMIC DNA]</scope>
    <source>
        <strain evidence="3">CCUG 61696</strain>
    </source>
</reference>
<evidence type="ECO:0000259" key="1">
    <source>
        <dbReference type="Pfam" id="PF00149"/>
    </source>
</evidence>
<evidence type="ECO:0000313" key="3">
    <source>
        <dbReference type="Proteomes" id="UP001597171"/>
    </source>
</evidence>
<organism evidence="2 3">
    <name type="scientific">Methylopila musalis</name>
    <dbReference type="NCBI Taxonomy" id="1134781"/>
    <lineage>
        <taxon>Bacteria</taxon>
        <taxon>Pseudomonadati</taxon>
        <taxon>Pseudomonadota</taxon>
        <taxon>Alphaproteobacteria</taxon>
        <taxon>Hyphomicrobiales</taxon>
        <taxon>Methylopilaceae</taxon>
        <taxon>Methylopila</taxon>
    </lineage>
</organism>
<protein>
    <submittedName>
        <fullName evidence="2">Metallophosphoesterase</fullName>
    </submittedName>
</protein>
<dbReference type="Gene3D" id="3.60.21.10">
    <property type="match status" value="1"/>
</dbReference>
<dbReference type="RefSeq" id="WP_378774086.1">
    <property type="nucleotide sequence ID" value="NZ_JBHTMX010000008.1"/>
</dbReference>
<accession>A0ABW3Z409</accession>
<dbReference type="InterPro" id="IPR029052">
    <property type="entry name" value="Metallo-depent_PP-like"/>
</dbReference>
<dbReference type="InterPro" id="IPR004843">
    <property type="entry name" value="Calcineurin-like_PHP"/>
</dbReference>
<evidence type="ECO:0000313" key="2">
    <source>
        <dbReference type="EMBL" id="MFD1330886.1"/>
    </source>
</evidence>
<dbReference type="SUPFAM" id="SSF56300">
    <property type="entry name" value="Metallo-dependent phosphatases"/>
    <property type="match status" value="1"/>
</dbReference>
<proteinExistence type="predicted"/>
<feature type="domain" description="Calcineurin-like phosphoesterase" evidence="1">
    <location>
        <begin position="14"/>
        <end position="304"/>
    </location>
</feature>
<comment type="caution">
    <text evidence="2">The sequence shown here is derived from an EMBL/GenBank/DDBJ whole genome shotgun (WGS) entry which is preliminary data.</text>
</comment>
<dbReference type="EMBL" id="JBHTMX010000008">
    <property type="protein sequence ID" value="MFD1330886.1"/>
    <property type="molecule type" value="Genomic_DNA"/>
</dbReference>
<dbReference type="Pfam" id="PF00149">
    <property type="entry name" value="Metallophos"/>
    <property type="match status" value="1"/>
</dbReference>
<keyword evidence="3" id="KW-1185">Reference proteome</keyword>
<dbReference type="Proteomes" id="UP001597171">
    <property type="component" value="Unassembled WGS sequence"/>
</dbReference>
<sequence length="389" mass="43451">MTSSSRPASRTFALWVFSDAHVATDKAVSAAIRHGMSFTPPAGYPESLATALRQSEEGGDLGGPPFHWEIALDLGDNAGHWDLPDDEQGVEVVRQYGALRAHRREQIYPIAGNHDASAGSAASSQGKPANWWFRKYVDPLGEFPETSGVHASRRPYPVTGEWDRYAFQVGNIRFLMMSDRNDLPYPVGRQDFGGGSPAGAVTGETWEWWRDEVEAAGRRGDVVVSCHHHMLRETTVGSGDYEGVSRYPDGRYRHGLYHGVDGVPEGASYLYFVDDEPKAQRFERYLEANPGAVDLWLGGHTHTYPDDVVSGRSHVERRWGTNFVNCAQLSKYHSFVTCPPMSRHFTFTNGSPLVRVRCYLHDDSHAAQGWYPPAERVLELNRPFQIEAE</sequence>
<name>A0ABW3Z409_9HYPH</name>
<gene>
    <name evidence="2" type="ORF">ACFQ4O_02630</name>
</gene>